<dbReference type="Proteomes" id="UP000232196">
    <property type="component" value="Unassembled WGS sequence"/>
</dbReference>
<keyword evidence="3 6" id="KW-0808">Transferase</keyword>
<reference evidence="6 7" key="1">
    <citation type="submission" date="2017-07" db="EMBL/GenBank/DDBJ databases">
        <title>Leptospira spp. isolated from tropical soils.</title>
        <authorList>
            <person name="Thibeaux R."/>
            <person name="Iraola G."/>
            <person name="Ferres I."/>
            <person name="Bierque E."/>
            <person name="Girault D."/>
            <person name="Soupe-Gilbert M.-E."/>
            <person name="Picardeau M."/>
            <person name="Goarant C."/>
        </authorList>
    </citation>
    <scope>NUCLEOTIDE SEQUENCE [LARGE SCALE GENOMIC DNA]</scope>
    <source>
        <strain evidence="6 7">MCA1-C-A1</strain>
    </source>
</reference>
<dbReference type="SUPFAM" id="SSF53335">
    <property type="entry name" value="S-adenosyl-L-methionine-dependent methyltransferases"/>
    <property type="match status" value="1"/>
</dbReference>
<dbReference type="CDD" id="cd02440">
    <property type="entry name" value="AdoMet_MTases"/>
    <property type="match status" value="1"/>
</dbReference>
<evidence type="ECO:0000256" key="1">
    <source>
        <dbReference type="ARBA" id="ARBA00005189"/>
    </source>
</evidence>
<evidence type="ECO:0000259" key="5">
    <source>
        <dbReference type="Pfam" id="PF08241"/>
    </source>
</evidence>
<name>A0A2M9XIT3_9LEPT</name>
<dbReference type="Pfam" id="PF08241">
    <property type="entry name" value="Methyltransf_11"/>
    <property type="match status" value="1"/>
</dbReference>
<dbReference type="InterPro" id="IPR029063">
    <property type="entry name" value="SAM-dependent_MTases_sf"/>
</dbReference>
<gene>
    <name evidence="6" type="ORF">CH357_02685</name>
</gene>
<evidence type="ECO:0000313" key="6">
    <source>
        <dbReference type="EMBL" id="PJZ27472.1"/>
    </source>
</evidence>
<protein>
    <submittedName>
        <fullName evidence="6">Methyltransferase</fullName>
    </submittedName>
</protein>
<evidence type="ECO:0000256" key="2">
    <source>
        <dbReference type="ARBA" id="ARBA00022603"/>
    </source>
</evidence>
<feature type="domain" description="Methyltransferase type 11" evidence="5">
    <location>
        <begin position="89"/>
        <end position="188"/>
    </location>
</feature>
<dbReference type="InterPro" id="IPR013216">
    <property type="entry name" value="Methyltransf_11"/>
</dbReference>
<dbReference type="OrthoDB" id="9772751at2"/>
<comment type="pathway">
    <text evidence="4">Phospholipid metabolism.</text>
</comment>
<dbReference type="GO" id="GO:0032259">
    <property type="term" value="P:methylation"/>
    <property type="evidence" value="ECO:0007669"/>
    <property type="project" value="UniProtKB-KW"/>
</dbReference>
<dbReference type="PANTHER" id="PTHR44307:SF2">
    <property type="entry name" value="PHOSPHOETHANOLAMINE METHYLTRANSFERASE ISOFORM X1"/>
    <property type="match status" value="1"/>
</dbReference>
<organism evidence="6 7">
    <name type="scientific">Leptospira hartskeerlii</name>
    <dbReference type="NCBI Taxonomy" id="2023177"/>
    <lineage>
        <taxon>Bacteria</taxon>
        <taxon>Pseudomonadati</taxon>
        <taxon>Spirochaetota</taxon>
        <taxon>Spirochaetia</taxon>
        <taxon>Leptospirales</taxon>
        <taxon>Leptospiraceae</taxon>
        <taxon>Leptospira</taxon>
    </lineage>
</organism>
<sequence>MEDLPYKKEISLRHHSPFPAKTEIWPKVRLLFGREGIPTDLSHLYLNEHGESWANLGYWENTKEYGTACANLAEHLGTLAGLDQNSKLLDLGFGCGDQFRIWENTFGVNVSNIYGINISKIQIEFAKRRYEGKGTSPNLILGSVEGLAKFEDKTFDVVLALDSLYFIPNRSRLVGEVYRILKPGGVFVSAEILFSDRKISFWETFKRNLISKMAKMSSDLKKVEGIVSEYSALGFNFEVLERIDPFVFPGFSQFILEKIKSEKKIPKRLAGRYEMLGEYFGSETIKKHFEYWIYKVRKPE</sequence>
<evidence type="ECO:0000313" key="7">
    <source>
        <dbReference type="Proteomes" id="UP000232196"/>
    </source>
</evidence>
<evidence type="ECO:0000256" key="3">
    <source>
        <dbReference type="ARBA" id="ARBA00022679"/>
    </source>
</evidence>
<dbReference type="AlphaFoldDB" id="A0A2M9XIT3"/>
<dbReference type="GO" id="GO:0008757">
    <property type="term" value="F:S-adenosylmethionine-dependent methyltransferase activity"/>
    <property type="evidence" value="ECO:0007669"/>
    <property type="project" value="InterPro"/>
</dbReference>
<dbReference type="PANTHER" id="PTHR44307">
    <property type="entry name" value="PHOSPHOETHANOLAMINE METHYLTRANSFERASE"/>
    <property type="match status" value="1"/>
</dbReference>
<keyword evidence="2 6" id="KW-0489">Methyltransferase</keyword>
<accession>A0A2M9XIT3</accession>
<comment type="caution">
    <text evidence="6">The sequence shown here is derived from an EMBL/GenBank/DDBJ whole genome shotgun (WGS) entry which is preliminary data.</text>
</comment>
<keyword evidence="7" id="KW-1185">Reference proteome</keyword>
<dbReference type="RefSeq" id="WP_100705206.1">
    <property type="nucleotide sequence ID" value="NZ_NPDL01000010.1"/>
</dbReference>
<proteinExistence type="predicted"/>
<evidence type="ECO:0000256" key="4">
    <source>
        <dbReference type="ARBA" id="ARBA00025707"/>
    </source>
</evidence>
<dbReference type="Gene3D" id="3.40.50.150">
    <property type="entry name" value="Vaccinia Virus protein VP39"/>
    <property type="match status" value="1"/>
</dbReference>
<dbReference type="EMBL" id="NPDN01000001">
    <property type="protein sequence ID" value="PJZ27472.1"/>
    <property type="molecule type" value="Genomic_DNA"/>
</dbReference>
<comment type="pathway">
    <text evidence="1">Lipid metabolism.</text>
</comment>